<dbReference type="EMBL" id="DXBR01000049">
    <property type="protein sequence ID" value="HIZ39271.1"/>
    <property type="molecule type" value="Genomic_DNA"/>
</dbReference>
<evidence type="ECO:0000313" key="2">
    <source>
        <dbReference type="EMBL" id="HIZ39271.1"/>
    </source>
</evidence>
<dbReference type="InterPro" id="IPR010380">
    <property type="entry name" value="DUF975"/>
</dbReference>
<reference evidence="2" key="1">
    <citation type="journal article" date="2021" name="PeerJ">
        <title>Extensive microbial diversity within the chicken gut microbiome revealed by metagenomics and culture.</title>
        <authorList>
            <person name="Gilroy R."/>
            <person name="Ravi A."/>
            <person name="Getino M."/>
            <person name="Pursley I."/>
            <person name="Horton D.L."/>
            <person name="Alikhan N.F."/>
            <person name="Baker D."/>
            <person name="Gharbi K."/>
            <person name="Hall N."/>
            <person name="Watson M."/>
            <person name="Adriaenssens E.M."/>
            <person name="Foster-Nyarko E."/>
            <person name="Jarju S."/>
            <person name="Secka A."/>
            <person name="Antonio M."/>
            <person name="Oren A."/>
            <person name="Chaudhuri R.R."/>
            <person name="La Ragione R."/>
            <person name="Hildebrand F."/>
            <person name="Pallen M.J."/>
        </authorList>
    </citation>
    <scope>NUCLEOTIDE SEQUENCE</scope>
    <source>
        <strain evidence="2">CHK179-28034</strain>
    </source>
</reference>
<name>A0A9D2EKZ6_9FIRM</name>
<feature type="transmembrane region" description="Helical" evidence="1">
    <location>
        <begin position="23"/>
        <end position="48"/>
    </location>
</feature>
<gene>
    <name evidence="2" type="ORF">H9968_04980</name>
</gene>
<keyword evidence="1" id="KW-0812">Transmembrane</keyword>
<protein>
    <submittedName>
        <fullName evidence="2">DUF975 family protein</fullName>
    </submittedName>
</protein>
<accession>A0A9D2EKZ6</accession>
<comment type="caution">
    <text evidence="2">The sequence shown here is derived from an EMBL/GenBank/DDBJ whole genome shotgun (WGS) entry which is preliminary data.</text>
</comment>
<feature type="transmembrane region" description="Helical" evidence="1">
    <location>
        <begin position="60"/>
        <end position="81"/>
    </location>
</feature>
<keyword evidence="1" id="KW-0472">Membrane</keyword>
<feature type="transmembrane region" description="Helical" evidence="1">
    <location>
        <begin position="180"/>
        <end position="205"/>
    </location>
</feature>
<dbReference type="PANTHER" id="PTHR40076:SF1">
    <property type="entry name" value="MEMBRANE PROTEIN"/>
    <property type="match status" value="1"/>
</dbReference>
<organism evidence="2 3">
    <name type="scientific">Candidatus Anaerobutyricum stercoris</name>
    <dbReference type="NCBI Taxonomy" id="2838457"/>
    <lineage>
        <taxon>Bacteria</taxon>
        <taxon>Bacillati</taxon>
        <taxon>Bacillota</taxon>
        <taxon>Clostridia</taxon>
        <taxon>Lachnospirales</taxon>
        <taxon>Lachnospiraceae</taxon>
        <taxon>Anaerobutyricum</taxon>
    </lineage>
</organism>
<sequence>MKLTSSEYKEIAREALKGNWGKAVGAMLIAACLGAFCTSLFFISHFMLVMGVSIRVFENLPHYFLIMVVIGIVLAVFFFFAGGPARFGYIDFNLALLDRREAAPSMVLNRFSMVWKGLYMKIALFAYELFFTLLLIVPGIVTMYAYAMVPYILEEKQDYTVGKAMKMSRKIMRGHKWELFCLRFSFFGWYLLSILTFGLALFYVLPYMNAAEAVFYNEISGRADAFYGREEPEEE</sequence>
<dbReference type="Proteomes" id="UP000824049">
    <property type="component" value="Unassembled WGS sequence"/>
</dbReference>
<dbReference type="AlphaFoldDB" id="A0A9D2EKZ6"/>
<feature type="transmembrane region" description="Helical" evidence="1">
    <location>
        <begin position="122"/>
        <end position="147"/>
    </location>
</feature>
<dbReference type="PANTHER" id="PTHR40076">
    <property type="entry name" value="MEMBRANE PROTEIN-RELATED"/>
    <property type="match status" value="1"/>
</dbReference>
<keyword evidence="1" id="KW-1133">Transmembrane helix</keyword>
<proteinExistence type="predicted"/>
<evidence type="ECO:0000256" key="1">
    <source>
        <dbReference type="SAM" id="Phobius"/>
    </source>
</evidence>
<reference evidence="2" key="2">
    <citation type="submission" date="2021-04" db="EMBL/GenBank/DDBJ databases">
        <authorList>
            <person name="Gilroy R."/>
        </authorList>
    </citation>
    <scope>NUCLEOTIDE SEQUENCE</scope>
    <source>
        <strain evidence="2">CHK179-28034</strain>
    </source>
</reference>
<dbReference type="Pfam" id="PF06161">
    <property type="entry name" value="DUF975"/>
    <property type="match status" value="1"/>
</dbReference>
<evidence type="ECO:0000313" key="3">
    <source>
        <dbReference type="Proteomes" id="UP000824049"/>
    </source>
</evidence>